<feature type="non-terminal residue" evidence="1">
    <location>
        <position position="159"/>
    </location>
</feature>
<gene>
    <name evidence="1" type="ORF">PU560_01895</name>
</gene>
<evidence type="ECO:0008006" key="3">
    <source>
        <dbReference type="Google" id="ProtNLM"/>
    </source>
</evidence>
<reference evidence="1" key="1">
    <citation type="submission" date="2023-02" db="EMBL/GenBank/DDBJ databases">
        <title>Georgenia sp.10Sc9-8, isolated from a soil sample collected from the Taklamakan desert.</title>
        <authorList>
            <person name="Liu S."/>
        </authorList>
    </citation>
    <scope>NUCLEOTIDE SEQUENCE</scope>
    <source>
        <strain evidence="1">10Sc9-8</strain>
    </source>
</reference>
<proteinExistence type="predicted"/>
<sequence>MDRPGTPRTGWLAAVGAAAADALGLVLPVECAGCGRWDQALCQACRNLLRAPLRRCEDDAPALTGLPTWCLGAYTGPLRAIVLAWKNHRRTDISGAVLHGARRAGRAWAAELVAEALRDDPRGGPGRPGTEMTGALVVVPAPSGWRRRLTRRLVVGDLA</sequence>
<organism evidence="1 2">
    <name type="scientific">Georgenia halotolerans</name>
    <dbReference type="NCBI Taxonomy" id="3028317"/>
    <lineage>
        <taxon>Bacteria</taxon>
        <taxon>Bacillati</taxon>
        <taxon>Actinomycetota</taxon>
        <taxon>Actinomycetes</taxon>
        <taxon>Micrococcales</taxon>
        <taxon>Bogoriellaceae</taxon>
        <taxon>Georgenia</taxon>
    </lineage>
</organism>
<dbReference type="EMBL" id="JARACI010000349">
    <property type="protein sequence ID" value="MDD9205215.1"/>
    <property type="molecule type" value="Genomic_DNA"/>
</dbReference>
<name>A0ABT5TT26_9MICO</name>
<accession>A0ABT5TT26</accession>
<evidence type="ECO:0000313" key="1">
    <source>
        <dbReference type="EMBL" id="MDD9205215.1"/>
    </source>
</evidence>
<comment type="caution">
    <text evidence="1">The sequence shown here is derived from an EMBL/GenBank/DDBJ whole genome shotgun (WGS) entry which is preliminary data.</text>
</comment>
<keyword evidence="2" id="KW-1185">Reference proteome</keyword>
<evidence type="ECO:0000313" key="2">
    <source>
        <dbReference type="Proteomes" id="UP001165561"/>
    </source>
</evidence>
<protein>
    <recommendedName>
        <fullName evidence="3">ComF family protein</fullName>
    </recommendedName>
</protein>
<dbReference type="Proteomes" id="UP001165561">
    <property type="component" value="Unassembled WGS sequence"/>
</dbReference>